<comment type="caution">
    <text evidence="1">The sequence shown here is derived from an EMBL/GenBank/DDBJ whole genome shotgun (WGS) entry which is preliminary data.</text>
</comment>
<accession>A0A6V7RPP0</accession>
<sequence length="169" mass="19681">MKYENGMIELIKMNVTESIQDIYLKATYPLLNTLRKVVVEVHHIGSSTFSTEFNTIDILFVCKKSTDIYDYQEILIADGYTPSKEKSPFFRNLLILTKEIDQLSTRYIFISENDVRVKEILDLSNVMKKSKVLQDELIALKREGVTDYIDQKFKFYSDVKDIMLKGTVL</sequence>
<keyword evidence="2" id="KW-1185">Reference proteome</keyword>
<dbReference type="AlphaFoldDB" id="A0A6V7RPP0"/>
<proteinExistence type="predicted"/>
<dbReference type="RefSeq" id="WP_186088508.1">
    <property type="nucleotide sequence ID" value="NZ_BMDB01000004.1"/>
</dbReference>
<dbReference type="SUPFAM" id="SSF81301">
    <property type="entry name" value="Nucleotidyltransferase"/>
    <property type="match status" value="1"/>
</dbReference>
<reference evidence="1 2" key="1">
    <citation type="submission" date="2020-07" db="EMBL/GenBank/DDBJ databases">
        <authorList>
            <person name="Criscuolo A."/>
        </authorList>
    </citation>
    <scope>NUCLEOTIDE SEQUENCE [LARGE SCALE GENOMIC DNA]</scope>
    <source>
        <strain evidence="2">CIP 111030</strain>
    </source>
</reference>
<protein>
    <recommendedName>
        <fullName evidence="3">Dephospho-CoA kinase/protein folding accessory domain-containing protein</fullName>
    </recommendedName>
</protein>
<evidence type="ECO:0008006" key="3">
    <source>
        <dbReference type="Google" id="ProtNLM"/>
    </source>
</evidence>
<evidence type="ECO:0000313" key="2">
    <source>
        <dbReference type="Proteomes" id="UP000521032"/>
    </source>
</evidence>
<name>A0A6V7RPP0_9BACL</name>
<dbReference type="Proteomes" id="UP000521032">
    <property type="component" value="Unassembled WGS sequence"/>
</dbReference>
<dbReference type="InterPro" id="IPR043519">
    <property type="entry name" value="NT_sf"/>
</dbReference>
<dbReference type="EMBL" id="CAJEWE010000011">
    <property type="protein sequence ID" value="CAD2079774.1"/>
    <property type="molecule type" value="Genomic_DNA"/>
</dbReference>
<organism evidence="1 2">
    <name type="scientific">Phocicoccus schoeneichii</name>
    <dbReference type="NCBI Taxonomy" id="1812261"/>
    <lineage>
        <taxon>Bacteria</taxon>
        <taxon>Bacillati</taxon>
        <taxon>Bacillota</taxon>
        <taxon>Bacilli</taxon>
        <taxon>Bacillales</taxon>
        <taxon>Salinicoccaceae</taxon>
        <taxon>Phocicoccus</taxon>
    </lineage>
</organism>
<evidence type="ECO:0000313" key="1">
    <source>
        <dbReference type="EMBL" id="CAD2079774.1"/>
    </source>
</evidence>
<gene>
    <name evidence="1" type="ORF">JEOSCH030_01708</name>
</gene>
<dbReference type="Pfam" id="PF04229">
    <property type="entry name" value="GrpB"/>
    <property type="match status" value="1"/>
</dbReference>
<dbReference type="Gene3D" id="3.30.460.10">
    <property type="entry name" value="Beta Polymerase, domain 2"/>
    <property type="match status" value="1"/>
</dbReference>
<dbReference type="InterPro" id="IPR007344">
    <property type="entry name" value="GrpB/CoaE"/>
</dbReference>